<sequence>MNFEEHFLEQDIPIAELAFKNIAGSLELINSYTNKSDFMNAQRMALSLTKSLTELDKLAYKKRAGNRMYLHHLLNQPQRWYPM</sequence>
<proteinExistence type="predicted"/>
<dbReference type="RefSeq" id="WP_209481727.1">
    <property type="nucleotide sequence ID" value="NZ_JAGGKK010000020.1"/>
</dbReference>
<reference evidence="1 2" key="1">
    <citation type="submission" date="2021-03" db="EMBL/GenBank/DDBJ databases">
        <title>Genomic Encyclopedia of Type Strains, Phase IV (KMG-IV): sequencing the most valuable type-strain genomes for metagenomic binning, comparative biology and taxonomic classification.</title>
        <authorList>
            <person name="Goeker M."/>
        </authorList>
    </citation>
    <scope>NUCLEOTIDE SEQUENCE [LARGE SCALE GENOMIC DNA]</scope>
    <source>
        <strain evidence="1 2">DSM 21085</strain>
    </source>
</reference>
<dbReference type="EMBL" id="JAGGKK010000020">
    <property type="protein sequence ID" value="MBP1950252.1"/>
    <property type="molecule type" value="Genomic_DNA"/>
</dbReference>
<accession>A0ABS4HIM6</accession>
<dbReference type="Proteomes" id="UP001519328">
    <property type="component" value="Unassembled WGS sequence"/>
</dbReference>
<gene>
    <name evidence="1" type="ORF">J2Z82_003209</name>
</gene>
<name>A0ABS4HIM6_9BACI</name>
<evidence type="ECO:0000313" key="1">
    <source>
        <dbReference type="EMBL" id="MBP1950252.1"/>
    </source>
</evidence>
<comment type="caution">
    <text evidence="1">The sequence shown here is derived from an EMBL/GenBank/DDBJ whole genome shotgun (WGS) entry which is preliminary data.</text>
</comment>
<protein>
    <submittedName>
        <fullName evidence="1">Uncharacterized protein</fullName>
    </submittedName>
</protein>
<evidence type="ECO:0000313" key="2">
    <source>
        <dbReference type="Proteomes" id="UP001519328"/>
    </source>
</evidence>
<organism evidence="1 2">
    <name type="scientific">Virgibacillus litoralis</name>
    <dbReference type="NCBI Taxonomy" id="578221"/>
    <lineage>
        <taxon>Bacteria</taxon>
        <taxon>Bacillati</taxon>
        <taxon>Bacillota</taxon>
        <taxon>Bacilli</taxon>
        <taxon>Bacillales</taxon>
        <taxon>Bacillaceae</taxon>
        <taxon>Virgibacillus</taxon>
    </lineage>
</organism>
<keyword evidence="2" id="KW-1185">Reference proteome</keyword>